<dbReference type="Gene3D" id="2.40.50.140">
    <property type="entry name" value="Nucleic acid-binding proteins"/>
    <property type="match status" value="1"/>
</dbReference>
<feature type="transmembrane region" description="Helical" evidence="2">
    <location>
        <begin position="471"/>
        <end position="494"/>
    </location>
</feature>
<keyword evidence="2" id="KW-1133">Transmembrane helix</keyword>
<dbReference type="InterPro" id="IPR002059">
    <property type="entry name" value="CSP_DNA-bd"/>
</dbReference>
<evidence type="ECO:0000313" key="4">
    <source>
        <dbReference type="EMBL" id="OLP97082.1"/>
    </source>
</evidence>
<feature type="region of interest" description="Disordered" evidence="1">
    <location>
        <begin position="1"/>
        <end position="20"/>
    </location>
</feature>
<evidence type="ECO:0000256" key="1">
    <source>
        <dbReference type="SAM" id="MobiDB-lite"/>
    </source>
</evidence>
<dbReference type="SMART" id="SM00357">
    <property type="entry name" value="CSP"/>
    <property type="match status" value="1"/>
</dbReference>
<dbReference type="InterPro" id="IPR012340">
    <property type="entry name" value="NA-bd_OB-fold"/>
</dbReference>
<evidence type="ECO:0000313" key="5">
    <source>
        <dbReference type="Proteomes" id="UP000186817"/>
    </source>
</evidence>
<feature type="compositionally biased region" description="Polar residues" evidence="1">
    <location>
        <begin position="237"/>
        <end position="249"/>
    </location>
</feature>
<feature type="region of interest" description="Disordered" evidence="1">
    <location>
        <begin position="69"/>
        <end position="108"/>
    </location>
</feature>
<feature type="region of interest" description="Disordered" evidence="1">
    <location>
        <begin position="727"/>
        <end position="748"/>
    </location>
</feature>
<accession>A0A1Q9DPI4</accession>
<comment type="caution">
    <text evidence="4">The sequence shown here is derived from an EMBL/GenBank/DDBJ whole genome shotgun (WGS) entry which is preliminary data.</text>
</comment>
<dbReference type="GO" id="GO:0003676">
    <property type="term" value="F:nucleic acid binding"/>
    <property type="evidence" value="ECO:0007669"/>
    <property type="project" value="InterPro"/>
</dbReference>
<sequence length="854" mass="92169">MLLVPETGSDDPAQGRGDYPTQLHPASGNGVCLQGAARRLCGHPVCECCVGPGRRADAVLPVLTRRPEQGNCQFPLQSTSAPKRSAPSVRVKPKCPSPDRPIAPDLGEPSKQLVLLPSRVGLTPGAGIMDSPPQQRKAAGFVPPPGLGSPMQEPEAMQRRPEDMAGANVPGRGLDQAMADYAFQHYQSWSPPNAGKGSAGYGNRAMPAGPSRAPGAHLAPQPGAGMPGSGSGKGSAVAQSALQSLQMFQGSDGRGAEETSAMQRAAAEQLQKQRMAEARNDPDAQRSAAENAALENARRLKNSPLVQDLASRNANVSKGKEEKRYSGILKVFRPEHGWGFIENPELKNKFGHVQSQYTQVIFRVPSDVHGRPVLCAEGVGPCSCELYPIWGCCRPQFQEVNDSDDRAEDVTDGTQSHAPQGQSPILRYRARSKEPHAIKLCGLTAPRLIQAFVWRVANISVKAVQVRRVEALIISLILVALGVVLTLVTLVGGLSRGVLLERFGWITLANGPEFRYLGMRFACLSEGSLRSPAFAERWSGNHDRCVPLNALACPVEEQLRSERFSKSGFSLQLERVQCSACRNATAVLLLPILITMATYVKLIQGTTARLMWRDTAINKVLLVLSGIIGGIANLGLMAIYHGTCITTLRRAELFLQPELGPGFGCLLLATVCKMLAALLNLCLGVHRQDVDPHPDVCHDVFLNQAVEGGIKLGSLVSFTLEMSKDGKPQARNARMEAEKVDRPKTSAPGQEARELVGKVFKGRVKSFNATNGFGFLTCEELKSKFNGRDIYVNHTQVPGGGPLISGHEYEFKLFVNPQMQPQGRELKSLQRIEDYSSLGELPTAQSVGEKLLVS</sequence>
<dbReference type="OrthoDB" id="425811at2759"/>
<dbReference type="EMBL" id="LSRX01000446">
    <property type="protein sequence ID" value="OLP97082.1"/>
    <property type="molecule type" value="Genomic_DNA"/>
</dbReference>
<feature type="compositionally biased region" description="Polar residues" evidence="1">
    <location>
        <begin position="70"/>
        <end position="82"/>
    </location>
</feature>
<feature type="compositionally biased region" description="Basic and acidic residues" evidence="1">
    <location>
        <begin position="274"/>
        <end position="284"/>
    </location>
</feature>
<keyword evidence="5" id="KW-1185">Reference proteome</keyword>
<feature type="region of interest" description="Disordered" evidence="1">
    <location>
        <begin position="187"/>
        <end position="290"/>
    </location>
</feature>
<dbReference type="InterPro" id="IPR011129">
    <property type="entry name" value="CSD"/>
</dbReference>
<dbReference type="SUPFAM" id="SSF50249">
    <property type="entry name" value="Nucleic acid-binding proteins"/>
    <property type="match status" value="1"/>
</dbReference>
<feature type="compositionally biased region" description="Basic and acidic residues" evidence="1">
    <location>
        <begin position="727"/>
        <end position="744"/>
    </location>
</feature>
<gene>
    <name evidence="4" type="ORF">AK812_SmicGene20632</name>
</gene>
<organism evidence="4 5">
    <name type="scientific">Symbiodinium microadriaticum</name>
    <name type="common">Dinoflagellate</name>
    <name type="synonym">Zooxanthella microadriatica</name>
    <dbReference type="NCBI Taxonomy" id="2951"/>
    <lineage>
        <taxon>Eukaryota</taxon>
        <taxon>Sar</taxon>
        <taxon>Alveolata</taxon>
        <taxon>Dinophyceae</taxon>
        <taxon>Suessiales</taxon>
        <taxon>Symbiodiniaceae</taxon>
        <taxon>Symbiodinium</taxon>
    </lineage>
</organism>
<keyword evidence="2" id="KW-0472">Membrane</keyword>
<feature type="transmembrane region" description="Helical" evidence="2">
    <location>
        <begin position="620"/>
        <end position="640"/>
    </location>
</feature>
<protein>
    <recommendedName>
        <fullName evidence="3">CSD domain-containing protein</fullName>
    </recommendedName>
</protein>
<feature type="domain" description="CSD" evidence="3">
    <location>
        <begin position="759"/>
        <end position="828"/>
    </location>
</feature>
<dbReference type="Proteomes" id="UP000186817">
    <property type="component" value="Unassembled WGS sequence"/>
</dbReference>
<evidence type="ECO:0000259" key="3">
    <source>
        <dbReference type="PROSITE" id="PS51857"/>
    </source>
</evidence>
<dbReference type="AlphaFoldDB" id="A0A1Q9DPI4"/>
<name>A0A1Q9DPI4_SYMMI</name>
<proteinExistence type="predicted"/>
<evidence type="ECO:0000256" key="2">
    <source>
        <dbReference type="SAM" id="Phobius"/>
    </source>
</evidence>
<keyword evidence="2" id="KW-0812">Transmembrane</keyword>
<dbReference type="PROSITE" id="PS51857">
    <property type="entry name" value="CSD_2"/>
    <property type="match status" value="1"/>
</dbReference>
<reference evidence="4 5" key="1">
    <citation type="submission" date="2016-02" db="EMBL/GenBank/DDBJ databases">
        <title>Genome analysis of coral dinoflagellate symbionts highlights evolutionary adaptations to a symbiotic lifestyle.</title>
        <authorList>
            <person name="Aranda M."/>
            <person name="Li Y."/>
            <person name="Liew Y.J."/>
            <person name="Baumgarten S."/>
            <person name="Simakov O."/>
            <person name="Wilson M."/>
            <person name="Piel J."/>
            <person name="Ashoor H."/>
            <person name="Bougouffa S."/>
            <person name="Bajic V.B."/>
            <person name="Ryu T."/>
            <person name="Ravasi T."/>
            <person name="Bayer T."/>
            <person name="Micklem G."/>
            <person name="Kim H."/>
            <person name="Bhak J."/>
            <person name="Lajeunesse T.C."/>
            <person name="Voolstra C.R."/>
        </authorList>
    </citation>
    <scope>NUCLEOTIDE SEQUENCE [LARGE SCALE GENOMIC DNA]</scope>
    <source>
        <strain evidence="4 5">CCMP2467</strain>
    </source>
</reference>